<dbReference type="RefSeq" id="WP_151119335.1">
    <property type="nucleotide sequence ID" value="NZ_CP042582.1"/>
</dbReference>
<sequence>MTVSKPPSPLPPAVLVRHLDDATVTLEVARALKRPVTLLSPDAAALWLGPGWLVAVAKEAAKTAPGAKCRMLLDCADRADLAQAALRDGTDAILFTGSARIAAKLADIATSYRATLLRKRPPALELARVRSPSDALRQWLGGN</sequence>
<dbReference type="EMBL" id="CP042582">
    <property type="protein sequence ID" value="QEX24016.1"/>
    <property type="molecule type" value="Genomic_DNA"/>
</dbReference>
<dbReference type="AlphaFoldDB" id="A0A5J6N9A5"/>
<dbReference type="KEGG" id="hadh:FRZ61_39570"/>
<name>A0A5J6N9A5_9PROT</name>
<gene>
    <name evidence="1" type="ORF">FRZ61_39570</name>
</gene>
<dbReference type="Proteomes" id="UP000325797">
    <property type="component" value="Chromosome"/>
</dbReference>
<proteinExistence type="predicted"/>
<evidence type="ECO:0000313" key="2">
    <source>
        <dbReference type="Proteomes" id="UP000325797"/>
    </source>
</evidence>
<evidence type="ECO:0000313" key="1">
    <source>
        <dbReference type="EMBL" id="QEX24016.1"/>
    </source>
</evidence>
<organism evidence="1 2">
    <name type="scientific">Hypericibacter adhaerens</name>
    <dbReference type="NCBI Taxonomy" id="2602016"/>
    <lineage>
        <taxon>Bacteria</taxon>
        <taxon>Pseudomonadati</taxon>
        <taxon>Pseudomonadota</taxon>
        <taxon>Alphaproteobacteria</taxon>
        <taxon>Rhodospirillales</taxon>
        <taxon>Dongiaceae</taxon>
        <taxon>Hypericibacter</taxon>
    </lineage>
</organism>
<protein>
    <submittedName>
        <fullName evidence="1">Uncharacterized protein</fullName>
    </submittedName>
</protein>
<dbReference type="OrthoDB" id="7306054at2"/>
<accession>A0A5J6N9A5</accession>
<keyword evidence="2" id="KW-1185">Reference proteome</keyword>
<reference evidence="1 2" key="1">
    <citation type="submission" date="2019-08" db="EMBL/GenBank/DDBJ databases">
        <title>Hyperibacter terrae gen. nov., sp. nov. and Hyperibacter viscosus sp. nov., two new members in the family Rhodospirillaceae isolated from the rhizosphere of Hypericum perforatum.</title>
        <authorList>
            <person name="Noviana Z."/>
        </authorList>
    </citation>
    <scope>NUCLEOTIDE SEQUENCE [LARGE SCALE GENOMIC DNA]</scope>
    <source>
        <strain evidence="1 2">R5959</strain>
    </source>
</reference>